<evidence type="ECO:0000313" key="4">
    <source>
        <dbReference type="Proteomes" id="UP000236319"/>
    </source>
</evidence>
<feature type="signal peptide" evidence="2">
    <location>
        <begin position="1"/>
        <end position="32"/>
    </location>
</feature>
<evidence type="ECO:0000313" key="3">
    <source>
        <dbReference type="EMBL" id="GBE62740.1"/>
    </source>
</evidence>
<feature type="compositionally biased region" description="Polar residues" evidence="1">
    <location>
        <begin position="191"/>
        <end position="203"/>
    </location>
</feature>
<reference evidence="3 4" key="1">
    <citation type="journal article" date="2017" name="BMC Genomics">
        <title>Whole-genome assembly of Babesia ovata and comparative genomics between closely related pathogens.</title>
        <authorList>
            <person name="Yamagishi J."/>
            <person name="Asada M."/>
            <person name="Hakimi H."/>
            <person name="Tanaka T.Q."/>
            <person name="Sugimoto C."/>
            <person name="Kawazu S."/>
        </authorList>
    </citation>
    <scope>NUCLEOTIDE SEQUENCE [LARGE SCALE GENOMIC DNA]</scope>
    <source>
        <strain evidence="3 4">Miyake</strain>
    </source>
</reference>
<gene>
    <name evidence="3" type="ORF">BOVATA_042330</name>
</gene>
<evidence type="ECO:0000256" key="1">
    <source>
        <dbReference type="SAM" id="MobiDB-lite"/>
    </source>
</evidence>
<comment type="caution">
    <text evidence="3">The sequence shown here is derived from an EMBL/GenBank/DDBJ whole genome shotgun (WGS) entry which is preliminary data.</text>
</comment>
<dbReference type="RefSeq" id="XP_028868983.1">
    <property type="nucleotide sequence ID" value="XM_029013150.1"/>
</dbReference>
<dbReference type="Proteomes" id="UP000236319">
    <property type="component" value="Unassembled WGS sequence"/>
</dbReference>
<organism evidence="3 4">
    <name type="scientific">Babesia ovata</name>
    <dbReference type="NCBI Taxonomy" id="189622"/>
    <lineage>
        <taxon>Eukaryota</taxon>
        <taxon>Sar</taxon>
        <taxon>Alveolata</taxon>
        <taxon>Apicomplexa</taxon>
        <taxon>Aconoidasida</taxon>
        <taxon>Piroplasmida</taxon>
        <taxon>Babesiidae</taxon>
        <taxon>Babesia</taxon>
    </lineage>
</organism>
<feature type="chain" id="PRO_5014185979" evidence="2">
    <location>
        <begin position="33"/>
        <end position="510"/>
    </location>
</feature>
<feature type="region of interest" description="Disordered" evidence="1">
    <location>
        <begin position="408"/>
        <end position="450"/>
    </location>
</feature>
<keyword evidence="4" id="KW-1185">Reference proteome</keyword>
<proteinExistence type="predicted"/>
<keyword evidence="2" id="KW-0732">Signal</keyword>
<name>A0A2H6KIB8_9APIC</name>
<dbReference type="AlphaFoldDB" id="A0A2H6KIB8"/>
<sequence length="510" mass="57024">MAHMHYYGRRGVASLLCLFIMVLNGFTVGARSTDDTYVSGVSPATELAFYAGNAEFYRKVKILETLTWPQTQIYDYLESILLEIPRSETSPEIKEADRNECRQLMHDIDHIISVYVNYTELRTMLDEYRAISRGLQRKNVTPERSAELESALMDLEERFRGKEDFASTTLKDDNASYYRESIRKANRLIRNHSSQTPLQSLDQRSLGVSGGKQASLASDSSGDLGGRHSDVTQTIPVSDAGNETMRELLNDRSLLKTLGDVEGMAQKIEAILNGPLMNDINLYAAGSDISPYNAVILDIQHDYDRNYDNFRDIRNAWDVYMRYNDISDKLRMIDPKSSQAVELIEEKQKLELAFEEYGTLVDAESIVLIDWDAWSILWMLGSVEEERKKSKTLHTVSKPLPQTAVLKETITEPGTTELKEPRPSSGTTEPEEPTTKLHPITTNGTTPPEPTNLHLTGGVNVTGRLGRLEGECGIVNNIRGTKDAKETSGLVIIGFTAIQTMVAVGIMASL</sequence>
<protein>
    <submittedName>
        <fullName evidence="3">Peptide ABC transporter ATPase, putative</fullName>
    </submittedName>
</protein>
<dbReference type="EMBL" id="BDSA01000006">
    <property type="protein sequence ID" value="GBE62740.1"/>
    <property type="molecule type" value="Genomic_DNA"/>
</dbReference>
<dbReference type="OrthoDB" id="366824at2759"/>
<dbReference type="VEuPathDB" id="PiroplasmaDB:BOVATA_042330"/>
<dbReference type="GeneID" id="39876510"/>
<evidence type="ECO:0000256" key="2">
    <source>
        <dbReference type="SAM" id="SignalP"/>
    </source>
</evidence>
<accession>A0A2H6KIB8</accession>
<feature type="region of interest" description="Disordered" evidence="1">
    <location>
        <begin position="189"/>
        <end position="239"/>
    </location>
</feature>